<keyword evidence="4" id="KW-1185">Reference proteome</keyword>
<organism evidence="2 4">
    <name type="scientific">Acinetobacter courvalinii</name>
    <dbReference type="NCBI Taxonomy" id="280147"/>
    <lineage>
        <taxon>Bacteria</taxon>
        <taxon>Pseudomonadati</taxon>
        <taxon>Pseudomonadota</taxon>
        <taxon>Gammaproteobacteria</taxon>
        <taxon>Moraxellales</taxon>
        <taxon>Moraxellaceae</taxon>
        <taxon>Acinetobacter</taxon>
    </lineage>
</organism>
<accession>N9PVI3</accession>
<dbReference type="Proteomes" id="UP000013200">
    <property type="component" value="Unassembled WGS sequence"/>
</dbReference>
<protein>
    <recommendedName>
        <fullName evidence="1">DUF4145 domain-containing protein</fullName>
    </recommendedName>
</protein>
<reference evidence="3 5" key="2">
    <citation type="journal article" date="2014" name="Int. J. Syst. Evol. Microbiol.">
        <title>Complete genome sequence of Corynebacterium casei LMG S-19264T (=DSM 44701T), isolated from a smear-ripened cheese.</title>
        <authorList>
            <consortium name="US DOE Joint Genome Institute (JGI-PGF)"/>
            <person name="Walter F."/>
            <person name="Albersmeier A."/>
            <person name="Kalinowski J."/>
            <person name="Ruckert C."/>
        </authorList>
    </citation>
    <scope>NUCLEOTIDE SEQUENCE [LARGE SCALE GENOMIC DNA]</scope>
    <source>
        <strain evidence="3 5">CCM 8635</strain>
    </source>
</reference>
<comment type="caution">
    <text evidence="2">The sequence shown here is derived from an EMBL/GenBank/DDBJ whole genome shotgun (WGS) entry which is preliminary data.</text>
</comment>
<proteinExistence type="predicted"/>
<evidence type="ECO:0000313" key="4">
    <source>
        <dbReference type="Proteomes" id="UP000013200"/>
    </source>
</evidence>
<sequence length="247" mass="28222">MDHTPRLGKSNFQCPHCKVVSQQNWFDKQNATTAVEEILNNTFLDYRSGIKDYYQDAIVNFLNRFYKENEKKLPNFIPSKFSLSTCLTCSDISIWVEEKLVYPKQIVIEPPNQDMSEEIQNLYNEASSIIMESPKGATALLRLALQLLLKQLGKSGKNINNDIKELVAEGLSPKIQQALDLLRVVGNNAVHPGQIDLNDDNEIAIKLFHILNFIANETITKPKELEFLYSSIIPEDTKQHIKDRDKT</sequence>
<evidence type="ECO:0000313" key="2">
    <source>
        <dbReference type="EMBL" id="ENX37504.1"/>
    </source>
</evidence>
<dbReference type="STRING" id="1217698.F888_02843"/>
<dbReference type="RefSeq" id="WP_005287282.1">
    <property type="nucleotide sequence ID" value="NZ_BMDA01000001.1"/>
</dbReference>
<gene>
    <name evidence="2" type="ORF">F888_02843</name>
    <name evidence="3" type="ORF">GCM10007354_04710</name>
</gene>
<dbReference type="PATRIC" id="fig|1217698.3.peg.2785"/>
<dbReference type="HOGENOM" id="CLU_090926_0_0_6"/>
<dbReference type="Proteomes" id="UP000652691">
    <property type="component" value="Unassembled WGS sequence"/>
</dbReference>
<dbReference type="Pfam" id="PF13643">
    <property type="entry name" value="DUF4145"/>
    <property type="match status" value="1"/>
</dbReference>
<dbReference type="EMBL" id="BMDA01000001">
    <property type="protein sequence ID" value="GGH26910.1"/>
    <property type="molecule type" value="Genomic_DNA"/>
</dbReference>
<dbReference type="InterPro" id="IPR025285">
    <property type="entry name" value="DUF4145"/>
</dbReference>
<dbReference type="AlphaFoldDB" id="N9PVI3"/>
<reference evidence="3" key="3">
    <citation type="submission" date="2024-03" db="EMBL/GenBank/DDBJ databases">
        <authorList>
            <person name="Sun Q."/>
            <person name="Sedlacek I."/>
        </authorList>
    </citation>
    <scope>NUCLEOTIDE SEQUENCE</scope>
    <source>
        <strain evidence="3">CCM 8635</strain>
    </source>
</reference>
<dbReference type="EMBL" id="APSA01000007">
    <property type="protein sequence ID" value="ENX37504.1"/>
    <property type="molecule type" value="Genomic_DNA"/>
</dbReference>
<evidence type="ECO:0000259" key="1">
    <source>
        <dbReference type="Pfam" id="PF13643"/>
    </source>
</evidence>
<evidence type="ECO:0000313" key="3">
    <source>
        <dbReference type="EMBL" id="GGH26910.1"/>
    </source>
</evidence>
<evidence type="ECO:0000313" key="5">
    <source>
        <dbReference type="Proteomes" id="UP000652691"/>
    </source>
</evidence>
<feature type="domain" description="DUF4145" evidence="1">
    <location>
        <begin position="124"/>
        <end position="208"/>
    </location>
</feature>
<name>N9PVI3_9GAMM</name>
<dbReference type="GeneID" id="80103045"/>
<reference evidence="2 4" key="1">
    <citation type="submission" date="2013-02" db="EMBL/GenBank/DDBJ databases">
        <title>The Genome Sequence of Acinetobacter sp. NIPH 3623.</title>
        <authorList>
            <consortium name="The Broad Institute Genome Sequencing Platform"/>
            <consortium name="The Broad Institute Genome Sequencing Center for Infectious Disease"/>
            <person name="Cerqueira G."/>
            <person name="Feldgarden M."/>
            <person name="Courvalin P."/>
            <person name="Perichon B."/>
            <person name="Grillot-Courvalin C."/>
            <person name="Clermont D."/>
            <person name="Rocha E."/>
            <person name="Yoon E.-J."/>
            <person name="Nemec A."/>
            <person name="Walker B."/>
            <person name="Young S.K."/>
            <person name="Zeng Q."/>
            <person name="Gargeya S."/>
            <person name="Fitzgerald M."/>
            <person name="Haas B."/>
            <person name="Abouelleil A."/>
            <person name="Alvarado L."/>
            <person name="Arachchi H.M."/>
            <person name="Berlin A.M."/>
            <person name="Chapman S.B."/>
            <person name="Dewar J."/>
            <person name="Goldberg J."/>
            <person name="Griggs A."/>
            <person name="Gujja S."/>
            <person name="Hansen M."/>
            <person name="Howarth C."/>
            <person name="Imamovic A."/>
            <person name="Larimer J."/>
            <person name="McCowan C."/>
            <person name="Murphy C."/>
            <person name="Neiman D."/>
            <person name="Pearson M."/>
            <person name="Priest M."/>
            <person name="Roberts A."/>
            <person name="Saif S."/>
            <person name="Shea T."/>
            <person name="Sisk P."/>
            <person name="Sykes S."/>
            <person name="Wortman J."/>
            <person name="Nusbaum C."/>
            <person name="Birren B."/>
        </authorList>
    </citation>
    <scope>NUCLEOTIDE SEQUENCE [LARGE SCALE GENOMIC DNA]</scope>
    <source>
        <strain evidence="2 4">NIPH 3623</strain>
    </source>
</reference>